<accession>A0A1B0ZNM4</accession>
<keyword evidence="1 4" id="KW-0808">Transferase</keyword>
<dbReference type="GO" id="GO:0016747">
    <property type="term" value="F:acyltransferase activity, transferring groups other than amino-acyl groups"/>
    <property type="evidence" value="ECO:0007669"/>
    <property type="project" value="InterPro"/>
</dbReference>
<keyword evidence="5" id="KW-1185">Reference proteome</keyword>
<dbReference type="PROSITE" id="PS51186">
    <property type="entry name" value="GNAT"/>
    <property type="match status" value="1"/>
</dbReference>
<dbReference type="EMBL" id="CP015124">
    <property type="protein sequence ID" value="ANP35776.1"/>
    <property type="molecule type" value="Genomic_DNA"/>
</dbReference>
<organism evidence="4 5">
    <name type="scientific">Phaeobacter gallaeciensis</name>
    <dbReference type="NCBI Taxonomy" id="60890"/>
    <lineage>
        <taxon>Bacteria</taxon>
        <taxon>Pseudomonadati</taxon>
        <taxon>Pseudomonadota</taxon>
        <taxon>Alphaproteobacteria</taxon>
        <taxon>Rhodobacterales</taxon>
        <taxon>Roseobacteraceae</taxon>
        <taxon>Phaeobacter</taxon>
    </lineage>
</organism>
<dbReference type="Pfam" id="PF00583">
    <property type="entry name" value="Acetyltransf_1"/>
    <property type="match status" value="1"/>
</dbReference>
<dbReference type="InterPro" id="IPR016181">
    <property type="entry name" value="Acyl_CoA_acyltransferase"/>
</dbReference>
<dbReference type="CDD" id="cd04301">
    <property type="entry name" value="NAT_SF"/>
    <property type="match status" value="1"/>
</dbReference>
<dbReference type="Proteomes" id="UP000092565">
    <property type="component" value="Chromosome"/>
</dbReference>
<proteinExistence type="predicted"/>
<sequence>MTGVSSRLTPERLAASDARLGAVLDLIRRSFAFMEGRIDPPSSMRRLTVEALQEQCRRGEIWILGTPPLACMFLTPKPDGLYLGKLAVEESSRGAGLARLLVDHAAQRARELGLPAVELQTRMELEENHQAFSLLGFVQVGATAHPGYDRPTSLTFRRPV</sequence>
<dbReference type="InterPro" id="IPR000182">
    <property type="entry name" value="GNAT_dom"/>
</dbReference>
<evidence type="ECO:0000259" key="3">
    <source>
        <dbReference type="PROSITE" id="PS51186"/>
    </source>
</evidence>
<keyword evidence="2" id="KW-0012">Acyltransferase</keyword>
<dbReference type="AlphaFoldDB" id="A0A1B0ZNM4"/>
<evidence type="ECO:0000313" key="5">
    <source>
        <dbReference type="Proteomes" id="UP000092565"/>
    </source>
</evidence>
<reference evidence="4 5" key="1">
    <citation type="submission" date="2016-04" db="EMBL/GenBank/DDBJ databases">
        <authorList>
            <person name="Evans L.H."/>
            <person name="Alamgir A."/>
            <person name="Owens N."/>
            <person name="Weber N.D."/>
            <person name="Virtaneva K."/>
            <person name="Barbian K."/>
            <person name="Babar A."/>
            <person name="Rosenke K."/>
        </authorList>
    </citation>
    <scope>NUCLEOTIDE SEQUENCE [LARGE SCALE GENOMIC DNA]</scope>
    <source>
        <strain evidence="4 5">JL2886</strain>
    </source>
</reference>
<dbReference type="Gene3D" id="3.40.630.30">
    <property type="match status" value="1"/>
</dbReference>
<dbReference type="InterPro" id="IPR050832">
    <property type="entry name" value="Bact_Acetyltransf"/>
</dbReference>
<feature type="domain" description="N-acetyltransferase" evidence="3">
    <location>
        <begin position="10"/>
        <end position="160"/>
    </location>
</feature>
<name>A0A1B0ZNM4_9RHOB</name>
<dbReference type="PATRIC" id="fig|60890.4.peg.832"/>
<gene>
    <name evidence="4" type="ORF">JL2886_00852</name>
</gene>
<protein>
    <submittedName>
        <fullName evidence="4">Acetyltransferase, gnat family</fullName>
    </submittedName>
</protein>
<evidence type="ECO:0000256" key="1">
    <source>
        <dbReference type="ARBA" id="ARBA00022679"/>
    </source>
</evidence>
<dbReference type="PANTHER" id="PTHR43877">
    <property type="entry name" value="AMINOALKYLPHOSPHONATE N-ACETYLTRANSFERASE-RELATED-RELATED"/>
    <property type="match status" value="1"/>
</dbReference>
<evidence type="ECO:0000313" key="4">
    <source>
        <dbReference type="EMBL" id="ANP35776.1"/>
    </source>
</evidence>
<dbReference type="SUPFAM" id="SSF55729">
    <property type="entry name" value="Acyl-CoA N-acyltransferases (Nat)"/>
    <property type="match status" value="1"/>
</dbReference>
<evidence type="ECO:0000256" key="2">
    <source>
        <dbReference type="ARBA" id="ARBA00023315"/>
    </source>
</evidence>